<evidence type="ECO:0000313" key="4">
    <source>
        <dbReference type="EMBL" id="KAA8548357.1"/>
    </source>
</evidence>
<dbReference type="EMBL" id="CM018031">
    <property type="protein sequence ID" value="KAA8548357.1"/>
    <property type="molecule type" value="Genomic_DNA"/>
</dbReference>
<gene>
    <name evidence="4" type="ORF">F0562_000041</name>
</gene>
<sequence length="671" mass="75635">MTTISLTFNLLPNSSDHRHAFHFIRSHRRPIGRNPSRRPRVRVYCESKTEETQIRRCSPFLESELLSGDGVLASREWKAVPDIWKSSAERFGDRVALVDPYHEPPTNMTYKQLEQEILDFSEGLRVIGLKPDERIALFADNSCRWLIADQGIMATGAINVVRGSRSPVEELLQIYDHSESVALVVDNPELFNQIAETFCSRAVIRFVILLWGEKSCLASEVMNGWPVHNFKEITDLGHKSRIALLDSHDARQHYIYEAISSDDIATLMYTSGTTGNPKGVMLTHKNLLHQINNLWDIVPAVAGDRFLSMLPAWHAYERASEYFIFTYGIEQVYTTVKNLKEDLQRYQPNYLISVPLVYETLYSGIQKQISTSSTVRKLVALLFIRISLAYMEFRRIYEGKYLTKSPKQRPYLVSMLEWLWARIFSAILWPVHLLAKKLVYSKIHSALGISKAGISGGGSLPSHVDRFFEAIEIKLQNGFGLTESSPVVTARHPTCNVLGSIGHPLRHTEIKVVDSATDEVLPPGMKGIVKVRGPQVMKGYYKNPLATKQALDDDGWLNTGDIGWIAPQHSVGRSRHCGGIVVLEGRAKDTIVLSSGENVEPSELEEAAMRSSLIRQIVVIGQDQRRLGAIIVPNKEEILVVAKNLSILDADASELSKEKMTSLLHDELRKW</sequence>
<dbReference type="Gene3D" id="3.40.50.12780">
    <property type="entry name" value="N-terminal domain of ligase-like"/>
    <property type="match status" value="1"/>
</dbReference>
<dbReference type="GO" id="GO:0009698">
    <property type="term" value="P:phenylpropanoid metabolic process"/>
    <property type="evidence" value="ECO:0007669"/>
    <property type="project" value="UniProtKB-KW"/>
</dbReference>
<dbReference type="GO" id="GO:0009507">
    <property type="term" value="C:chloroplast"/>
    <property type="evidence" value="ECO:0007669"/>
    <property type="project" value="TreeGrafter"/>
</dbReference>
<dbReference type="Gene3D" id="2.30.38.10">
    <property type="entry name" value="Luciferase, Domain 3"/>
    <property type="match status" value="1"/>
</dbReference>
<dbReference type="SUPFAM" id="SSF56801">
    <property type="entry name" value="Acetyl-CoA synthetase-like"/>
    <property type="match status" value="1"/>
</dbReference>
<dbReference type="PROSITE" id="PS00455">
    <property type="entry name" value="AMP_BINDING"/>
    <property type="match status" value="1"/>
</dbReference>
<dbReference type="Pfam" id="PF23562">
    <property type="entry name" value="AMP-binding_C_3"/>
    <property type="match status" value="1"/>
</dbReference>
<feature type="domain" description="AMP-dependent synthetase/ligase" evidence="3">
    <location>
        <begin position="86"/>
        <end position="541"/>
    </location>
</feature>
<proteinExistence type="predicted"/>
<comment type="pathway">
    <text evidence="1">Phytoalexin biosynthesis; 3,4',5-trihydroxystilbene biosynthesis; 3,4',5-trihydroxystilbene from trans-4-coumarate: step 1/2.</text>
</comment>
<dbReference type="InterPro" id="IPR000873">
    <property type="entry name" value="AMP-dep_synth/lig_dom"/>
</dbReference>
<dbReference type="PANTHER" id="PTHR43813:SF1">
    <property type="entry name" value="ACYL-ACTIVATING ENZYME 16, CHLOROPLASTIC-RELATED"/>
    <property type="match status" value="1"/>
</dbReference>
<dbReference type="InterPro" id="IPR052987">
    <property type="entry name" value="Chloroplast_AMP-bd_Enzymes"/>
</dbReference>
<organism evidence="4 5">
    <name type="scientific">Nyssa sinensis</name>
    <dbReference type="NCBI Taxonomy" id="561372"/>
    <lineage>
        <taxon>Eukaryota</taxon>
        <taxon>Viridiplantae</taxon>
        <taxon>Streptophyta</taxon>
        <taxon>Embryophyta</taxon>
        <taxon>Tracheophyta</taxon>
        <taxon>Spermatophyta</taxon>
        <taxon>Magnoliopsida</taxon>
        <taxon>eudicotyledons</taxon>
        <taxon>Gunneridae</taxon>
        <taxon>Pentapetalae</taxon>
        <taxon>asterids</taxon>
        <taxon>Cornales</taxon>
        <taxon>Nyssaceae</taxon>
        <taxon>Nyssa</taxon>
    </lineage>
</organism>
<name>A0A5J5C350_9ASTE</name>
<dbReference type="InterPro" id="IPR042099">
    <property type="entry name" value="ANL_N_sf"/>
</dbReference>
<dbReference type="OrthoDB" id="1700726at2759"/>
<dbReference type="UniPathway" id="UPA00372">
    <property type="reaction ID" value="UER00547"/>
</dbReference>
<dbReference type="GO" id="GO:0008922">
    <property type="term" value="F:long-chain fatty acid [acyl-carrier-protein] ligase activity"/>
    <property type="evidence" value="ECO:0007669"/>
    <property type="project" value="TreeGrafter"/>
</dbReference>
<evidence type="ECO:0000256" key="2">
    <source>
        <dbReference type="ARBA" id="ARBA00023051"/>
    </source>
</evidence>
<dbReference type="Proteomes" id="UP000325577">
    <property type="component" value="Linkage Group LG0"/>
</dbReference>
<dbReference type="PANTHER" id="PTHR43813">
    <property type="entry name" value="ACYL-ACTIVATING ENZYME 16, CHLOROPLASTIC-RELATED"/>
    <property type="match status" value="1"/>
</dbReference>
<keyword evidence="5" id="KW-1185">Reference proteome</keyword>
<evidence type="ECO:0000256" key="1">
    <source>
        <dbReference type="ARBA" id="ARBA00004930"/>
    </source>
</evidence>
<evidence type="ECO:0000313" key="5">
    <source>
        <dbReference type="Proteomes" id="UP000325577"/>
    </source>
</evidence>
<evidence type="ECO:0000259" key="3">
    <source>
        <dbReference type="Pfam" id="PF00501"/>
    </source>
</evidence>
<dbReference type="InterPro" id="IPR020845">
    <property type="entry name" value="AMP-binding_CS"/>
</dbReference>
<dbReference type="GO" id="GO:0030497">
    <property type="term" value="P:fatty acid elongation"/>
    <property type="evidence" value="ECO:0007669"/>
    <property type="project" value="TreeGrafter"/>
</dbReference>
<accession>A0A5J5C350</accession>
<protein>
    <recommendedName>
        <fullName evidence="3">AMP-dependent synthetase/ligase domain-containing protein</fullName>
    </recommendedName>
</protein>
<reference evidence="4 5" key="1">
    <citation type="submission" date="2019-09" db="EMBL/GenBank/DDBJ databases">
        <title>A chromosome-level genome assembly of the Chinese tupelo Nyssa sinensis.</title>
        <authorList>
            <person name="Yang X."/>
            <person name="Kang M."/>
            <person name="Yang Y."/>
            <person name="Xiong H."/>
            <person name="Wang M."/>
            <person name="Zhang Z."/>
            <person name="Wang Z."/>
            <person name="Wu H."/>
            <person name="Ma T."/>
            <person name="Liu J."/>
            <person name="Xi Z."/>
        </authorList>
    </citation>
    <scope>NUCLEOTIDE SEQUENCE [LARGE SCALE GENOMIC DNA]</scope>
    <source>
        <strain evidence="4">J267</strain>
        <tissue evidence="4">Leaf</tissue>
    </source>
</reference>
<dbReference type="Gene3D" id="3.40.50.980">
    <property type="match status" value="1"/>
</dbReference>
<keyword evidence="2" id="KW-0587">Phenylpropanoid metabolism</keyword>
<dbReference type="AlphaFoldDB" id="A0A5J5C350"/>
<dbReference type="Pfam" id="PF00501">
    <property type="entry name" value="AMP-binding"/>
    <property type="match status" value="1"/>
</dbReference>